<dbReference type="SUPFAM" id="SSF52540">
    <property type="entry name" value="P-loop containing nucleoside triphosphate hydrolases"/>
    <property type="match status" value="1"/>
</dbReference>
<accession>A0A2T1C0E4</accession>
<feature type="region of interest" description="Disordered" evidence="1">
    <location>
        <begin position="9"/>
        <end position="41"/>
    </location>
</feature>
<sequence>MNNWKIFQKDSEPHDEIKHLPPPPSWRRFSSTKGEVTEEEKRGATFQIREEEVELVNAALYLRRPLLVEGKPGTGKTSLAYAIAHQLSLGKVLRWNITTRSTLTEGLYTYDAVGRLQSMRRKDKNDSLVTAPANPSLTLENEQIDDIGKYVRLGALGTALMQSQEKKPRVLLIDEIDKSDIDLPNNLLHIFEEGEFEILELSRVKKEQPVVTVFTSENEEVEIEGGKIAGSAFPFVILTSNGERDFPPPFLRRCIRLTMPEPDLDRLKDIVQAHFQDEPDILLKAKPIIDQYQELRKKGQLATDQLLNTIYLVTRHNFPEMERNQLVEKLLQYLSNVL</sequence>
<proteinExistence type="predicted"/>
<dbReference type="InterPro" id="IPR011704">
    <property type="entry name" value="ATPase_dyneun-rel_AAA"/>
</dbReference>
<feature type="compositionally biased region" description="Basic and acidic residues" evidence="1">
    <location>
        <begin position="9"/>
        <end position="19"/>
    </location>
</feature>
<gene>
    <name evidence="3" type="ORF">C7B64_17330</name>
</gene>
<dbReference type="AlphaFoldDB" id="A0A2T1C0E4"/>
<evidence type="ECO:0000256" key="1">
    <source>
        <dbReference type="SAM" id="MobiDB-lite"/>
    </source>
</evidence>
<dbReference type="Pfam" id="PF07728">
    <property type="entry name" value="AAA_5"/>
    <property type="match status" value="1"/>
</dbReference>
<evidence type="ECO:0000313" key="4">
    <source>
        <dbReference type="Proteomes" id="UP000238762"/>
    </source>
</evidence>
<dbReference type="CDD" id="cd00009">
    <property type="entry name" value="AAA"/>
    <property type="match status" value="1"/>
</dbReference>
<protein>
    <submittedName>
        <fullName evidence="3">AAA family ATPase</fullName>
    </submittedName>
</protein>
<dbReference type="OrthoDB" id="9783370at2"/>
<dbReference type="SMART" id="SM00382">
    <property type="entry name" value="AAA"/>
    <property type="match status" value="1"/>
</dbReference>
<feature type="domain" description="AAA+ ATPase" evidence="2">
    <location>
        <begin position="62"/>
        <end position="265"/>
    </location>
</feature>
<dbReference type="InterPro" id="IPR027417">
    <property type="entry name" value="P-loop_NTPase"/>
</dbReference>
<dbReference type="Proteomes" id="UP000238762">
    <property type="component" value="Unassembled WGS sequence"/>
</dbReference>
<dbReference type="RefSeq" id="WP_106289909.1">
    <property type="nucleotide sequence ID" value="NZ_CAWNTC010000125.1"/>
</dbReference>
<evidence type="ECO:0000313" key="3">
    <source>
        <dbReference type="EMBL" id="PSB01638.1"/>
    </source>
</evidence>
<organism evidence="3 4">
    <name type="scientific">Merismopedia glauca CCAP 1448/3</name>
    <dbReference type="NCBI Taxonomy" id="1296344"/>
    <lineage>
        <taxon>Bacteria</taxon>
        <taxon>Bacillati</taxon>
        <taxon>Cyanobacteriota</taxon>
        <taxon>Cyanophyceae</taxon>
        <taxon>Synechococcales</taxon>
        <taxon>Merismopediaceae</taxon>
        <taxon>Merismopedia</taxon>
    </lineage>
</organism>
<reference evidence="3 4" key="1">
    <citation type="submission" date="2018-02" db="EMBL/GenBank/DDBJ databases">
        <authorList>
            <person name="Cohen D.B."/>
            <person name="Kent A.D."/>
        </authorList>
    </citation>
    <scope>NUCLEOTIDE SEQUENCE [LARGE SCALE GENOMIC DNA]</scope>
    <source>
        <strain evidence="3 4">CCAP 1448/3</strain>
    </source>
</reference>
<dbReference type="GO" id="GO:0005524">
    <property type="term" value="F:ATP binding"/>
    <property type="evidence" value="ECO:0007669"/>
    <property type="project" value="InterPro"/>
</dbReference>
<comment type="caution">
    <text evidence="3">The sequence shown here is derived from an EMBL/GenBank/DDBJ whole genome shotgun (WGS) entry which is preliminary data.</text>
</comment>
<dbReference type="InterPro" id="IPR003593">
    <property type="entry name" value="AAA+_ATPase"/>
</dbReference>
<dbReference type="GO" id="GO:0016887">
    <property type="term" value="F:ATP hydrolysis activity"/>
    <property type="evidence" value="ECO:0007669"/>
    <property type="project" value="InterPro"/>
</dbReference>
<dbReference type="Gene3D" id="3.40.50.300">
    <property type="entry name" value="P-loop containing nucleotide triphosphate hydrolases"/>
    <property type="match status" value="1"/>
</dbReference>
<reference evidence="3 4" key="2">
    <citation type="submission" date="2018-03" db="EMBL/GenBank/DDBJ databases">
        <title>The ancient ancestry and fast evolution of plastids.</title>
        <authorList>
            <person name="Moore K.R."/>
            <person name="Magnabosco C."/>
            <person name="Momper L."/>
            <person name="Gold D.A."/>
            <person name="Bosak T."/>
            <person name="Fournier G.P."/>
        </authorList>
    </citation>
    <scope>NUCLEOTIDE SEQUENCE [LARGE SCALE GENOMIC DNA]</scope>
    <source>
        <strain evidence="3 4">CCAP 1448/3</strain>
    </source>
</reference>
<keyword evidence="4" id="KW-1185">Reference proteome</keyword>
<evidence type="ECO:0000259" key="2">
    <source>
        <dbReference type="SMART" id="SM00382"/>
    </source>
</evidence>
<name>A0A2T1C0E4_9CYAN</name>
<dbReference type="EMBL" id="PVWJ01000096">
    <property type="protein sequence ID" value="PSB01638.1"/>
    <property type="molecule type" value="Genomic_DNA"/>
</dbReference>